<keyword evidence="7 9" id="KW-0111">Calcium/phospholipid-binding</keyword>
<dbReference type="PROSITE" id="PS51897">
    <property type="entry name" value="ANNEXIN_2"/>
    <property type="match status" value="4"/>
</dbReference>
<evidence type="ECO:0000256" key="3">
    <source>
        <dbReference type="ARBA" id="ARBA00022723"/>
    </source>
</evidence>
<dbReference type="FunFam" id="1.10.220.10:FF:000005">
    <property type="entry name" value="Annexin"/>
    <property type="match status" value="1"/>
</dbReference>
<dbReference type="GO" id="GO:0070382">
    <property type="term" value="C:exocytic vesicle"/>
    <property type="evidence" value="ECO:0007669"/>
    <property type="project" value="UniProtKB-ARBA"/>
</dbReference>
<dbReference type="PANTHER" id="PTHR10502">
    <property type="entry name" value="ANNEXIN"/>
    <property type="match status" value="1"/>
</dbReference>
<evidence type="ECO:0000256" key="9">
    <source>
        <dbReference type="RuleBase" id="RU003540"/>
    </source>
</evidence>
<evidence type="ECO:0000313" key="12">
    <source>
        <dbReference type="Proteomes" id="UP000694542"/>
    </source>
</evidence>
<dbReference type="InterPro" id="IPR009115">
    <property type="entry name" value="ANX8"/>
</dbReference>
<evidence type="ECO:0000256" key="7">
    <source>
        <dbReference type="ARBA" id="ARBA00023302"/>
    </source>
</evidence>
<dbReference type="Ensembl" id="ENSCAFT00040022092.1">
    <property type="protein sequence ID" value="ENSCAFP00040019166.1"/>
    <property type="gene ID" value="ENSCAFG00040011287.1"/>
</dbReference>
<proteinExistence type="inferred from homology"/>
<comment type="domain">
    <text evidence="9">A pair of annexin repeats may form one binding site for calcium and phospholipid.</text>
</comment>
<dbReference type="GO" id="GO:0005509">
    <property type="term" value="F:calcium ion binding"/>
    <property type="evidence" value="ECO:0007669"/>
    <property type="project" value="InterPro"/>
</dbReference>
<evidence type="ECO:0000256" key="5">
    <source>
        <dbReference type="ARBA" id="ARBA00022837"/>
    </source>
</evidence>
<keyword evidence="4 9" id="KW-0677">Repeat</keyword>
<dbReference type="PRINTS" id="PR01808">
    <property type="entry name" value="ANNEXINVIII"/>
</dbReference>
<feature type="region of interest" description="Disordered" evidence="10">
    <location>
        <begin position="208"/>
        <end position="247"/>
    </location>
</feature>
<keyword evidence="6 9" id="KW-0041">Annexin</keyword>
<dbReference type="FunFam" id="1.10.220.10:FF:000002">
    <property type="entry name" value="Annexin"/>
    <property type="match status" value="1"/>
</dbReference>
<dbReference type="InterPro" id="IPR001464">
    <property type="entry name" value="Annexin"/>
</dbReference>
<evidence type="ECO:0000256" key="4">
    <source>
        <dbReference type="ARBA" id="ARBA00022737"/>
    </source>
</evidence>
<dbReference type="PANTHER" id="PTHR10502:SF133">
    <property type="entry name" value="ANNEXIN A8-RELATED"/>
    <property type="match status" value="1"/>
</dbReference>
<dbReference type="Gene3D" id="1.10.220.10">
    <property type="entry name" value="Annexin"/>
    <property type="match status" value="4"/>
</dbReference>
<name>A0A8C0YWH8_CANLF</name>
<dbReference type="Proteomes" id="UP000694542">
    <property type="component" value="Chromosome 4"/>
</dbReference>
<evidence type="ECO:0000313" key="11">
    <source>
        <dbReference type="Ensembl" id="ENSCAFP00040019166.1"/>
    </source>
</evidence>
<keyword evidence="3 8" id="KW-0479">Metal-binding</keyword>
<reference evidence="11" key="1">
    <citation type="submission" date="2018-10" db="EMBL/GenBank/DDBJ databases">
        <title>De novo assembly of a Great Dane genome.</title>
        <authorList>
            <person name="Kidd J.M."/>
            <person name="Pendleton A.L."/>
            <person name="Shen F."/>
            <person name="Emery S."/>
        </authorList>
    </citation>
    <scope>NUCLEOTIDE SEQUENCE [LARGE SCALE GENOMIC DNA]</scope>
    <source>
        <strain evidence="11">Great Dane</strain>
    </source>
</reference>
<sequence length="557" mass="59554">KVPWPFPQGSRAPRGPGGGSAGRGPRAVRLRAGRESSHGTFWSGDPGRASSRQGTIIPFPGSWASPGRQGPPPHPGRRGCRNWGQELGHGACVPPAAQGLHLTPGFEADKDGGVGLGQPGLAGAPLLLAGLLSSFPREAPVETDTRPASSVGPVGPKAGTGFSCPQNSPAHALAEAAHSRPGRCSEVLGGAGDGWGGAGWEGRAGLGGAAAARLPPPPQSVAWASPADSGERESHPQLRIPGDTRSIGRQQDGLVESLGTNEQAIIDVLTRRSNAQRQQIARSFKAQFGKDLTETLQSELSGKFERLMVALMYPPYRYEAKELHEAMKGLGTKEGVIIEILASRTKNHLREIMKAYEADYGSSLEEDIQADTSGYLERILVCLLQGSRDDVSGFVDPGQAVQDAQDLYAAGEKIHGTDEMKFITILCTRSATHLLRVFEEYERIAGKSIEDSIKSETHGSLEEAMLTVVKCTRNLHSYFAERLYYALKGAGTRDGTLIRNIVSRSEIDLNLIKCQFTKMYGKTLGSMIEPVLPKDRRAPRKPARATDGSPTPRPTEG</sequence>
<accession>A0A8C0YWH8</accession>
<feature type="binding site" evidence="8">
    <location>
        <position position="491"/>
    </location>
    <ligand>
        <name>Ca(2+)</name>
        <dbReference type="ChEBI" id="CHEBI:29108"/>
    </ligand>
</feature>
<dbReference type="FunFam" id="1.10.220.10:FF:000001">
    <property type="entry name" value="Annexin"/>
    <property type="match status" value="1"/>
</dbReference>
<feature type="region of interest" description="Disordered" evidence="10">
    <location>
        <begin position="531"/>
        <end position="557"/>
    </location>
</feature>
<evidence type="ECO:0000256" key="10">
    <source>
        <dbReference type="SAM" id="MobiDB-lite"/>
    </source>
</evidence>
<dbReference type="SMART" id="SM00335">
    <property type="entry name" value="ANX"/>
    <property type="match status" value="4"/>
</dbReference>
<dbReference type="InterPro" id="IPR037104">
    <property type="entry name" value="Annexin_sf"/>
</dbReference>
<evidence type="ECO:0000256" key="1">
    <source>
        <dbReference type="ARBA" id="ARBA00007831"/>
    </source>
</evidence>
<dbReference type="FunFam" id="1.10.220.10:FF:000003">
    <property type="entry name" value="Annexin"/>
    <property type="match status" value="1"/>
</dbReference>
<dbReference type="InterPro" id="IPR018252">
    <property type="entry name" value="Annexin_repeat_CS"/>
</dbReference>
<organism evidence="11 12">
    <name type="scientific">Canis lupus familiaris</name>
    <name type="common">Dog</name>
    <name type="synonym">Canis familiaris</name>
    <dbReference type="NCBI Taxonomy" id="9615"/>
    <lineage>
        <taxon>Eukaryota</taxon>
        <taxon>Metazoa</taxon>
        <taxon>Chordata</taxon>
        <taxon>Craniata</taxon>
        <taxon>Vertebrata</taxon>
        <taxon>Euteleostomi</taxon>
        <taxon>Mammalia</taxon>
        <taxon>Eutheria</taxon>
        <taxon>Laurasiatheria</taxon>
        <taxon>Carnivora</taxon>
        <taxon>Caniformia</taxon>
        <taxon>Canidae</taxon>
        <taxon>Canis</taxon>
    </lineage>
</organism>
<dbReference type="AlphaFoldDB" id="A0A8C0YWH8"/>
<dbReference type="InterPro" id="IPR018502">
    <property type="entry name" value="Annexin_repeat"/>
</dbReference>
<dbReference type="SUPFAM" id="SSF47874">
    <property type="entry name" value="Annexin"/>
    <property type="match status" value="1"/>
</dbReference>
<feature type="region of interest" description="Disordered" evidence="10">
    <location>
        <begin position="1"/>
        <end position="82"/>
    </location>
</feature>
<protein>
    <recommendedName>
        <fullName evidence="9">Annexin</fullName>
    </recommendedName>
</protein>
<reference evidence="11" key="2">
    <citation type="submission" date="2025-08" db="UniProtKB">
        <authorList>
            <consortium name="Ensembl"/>
        </authorList>
    </citation>
    <scope>IDENTIFICATION</scope>
</reference>
<keyword evidence="2" id="KW-0597">Phosphoprotein</keyword>
<evidence type="ECO:0000256" key="6">
    <source>
        <dbReference type="ARBA" id="ARBA00023216"/>
    </source>
</evidence>
<dbReference type="PRINTS" id="PR00196">
    <property type="entry name" value="ANNEXIN"/>
</dbReference>
<dbReference type="GO" id="GO:0005544">
    <property type="term" value="F:calcium-dependent phospholipid binding"/>
    <property type="evidence" value="ECO:0007669"/>
    <property type="project" value="UniProtKB-KW"/>
</dbReference>
<evidence type="ECO:0000256" key="8">
    <source>
        <dbReference type="PIRSR" id="PIRSR609115-1"/>
    </source>
</evidence>
<evidence type="ECO:0000256" key="2">
    <source>
        <dbReference type="ARBA" id="ARBA00022553"/>
    </source>
</evidence>
<comment type="similarity">
    <text evidence="1 9">Belongs to the annexin family.</text>
</comment>
<feature type="binding site" evidence="8">
    <location>
        <position position="489"/>
    </location>
    <ligand>
        <name>Ca(2+)</name>
        <dbReference type="ChEBI" id="CHEBI:29108"/>
    </ligand>
</feature>
<dbReference type="Pfam" id="PF00191">
    <property type="entry name" value="Annexin"/>
    <property type="match status" value="4"/>
</dbReference>
<keyword evidence="5 8" id="KW-0106">Calcium</keyword>
<dbReference type="PROSITE" id="PS00223">
    <property type="entry name" value="ANNEXIN_1"/>
    <property type="match status" value="2"/>
</dbReference>